<dbReference type="Pfam" id="PF22936">
    <property type="entry name" value="Pol_BBD"/>
    <property type="match status" value="1"/>
</dbReference>
<dbReference type="AlphaFoldDB" id="A0A6A6D8X2"/>
<reference evidence="3" key="1">
    <citation type="journal article" date="2020" name="Stud. Mycol.">
        <title>101 Dothideomycetes genomes: a test case for predicting lifestyles and emergence of pathogens.</title>
        <authorList>
            <person name="Haridas S."/>
            <person name="Albert R."/>
            <person name="Binder M."/>
            <person name="Bloem J."/>
            <person name="Labutti K."/>
            <person name="Salamov A."/>
            <person name="Andreopoulos B."/>
            <person name="Baker S."/>
            <person name="Barry K."/>
            <person name="Bills G."/>
            <person name="Bluhm B."/>
            <person name="Cannon C."/>
            <person name="Castanera R."/>
            <person name="Culley D."/>
            <person name="Daum C."/>
            <person name="Ezra D."/>
            <person name="Gonzalez J."/>
            <person name="Henrissat B."/>
            <person name="Kuo A."/>
            <person name="Liang C."/>
            <person name="Lipzen A."/>
            <person name="Lutzoni F."/>
            <person name="Magnuson J."/>
            <person name="Mondo S."/>
            <person name="Nolan M."/>
            <person name="Ohm R."/>
            <person name="Pangilinan J."/>
            <person name="Park H.-J."/>
            <person name="Ramirez L."/>
            <person name="Alfaro M."/>
            <person name="Sun H."/>
            <person name="Tritt A."/>
            <person name="Yoshinaga Y."/>
            <person name="Zwiers L.-H."/>
            <person name="Turgeon B."/>
            <person name="Goodwin S."/>
            <person name="Spatafora J."/>
            <person name="Crous P."/>
            <person name="Grigoriev I."/>
        </authorList>
    </citation>
    <scope>NUCLEOTIDE SEQUENCE</scope>
    <source>
        <strain evidence="3">CBS 207.26</strain>
    </source>
</reference>
<evidence type="ECO:0000313" key="3">
    <source>
        <dbReference type="EMBL" id="KAF2174938.1"/>
    </source>
</evidence>
<keyword evidence="4" id="KW-1185">Reference proteome</keyword>
<dbReference type="InterPro" id="IPR054722">
    <property type="entry name" value="PolX-like_BBD"/>
</dbReference>
<evidence type="ECO:0000256" key="1">
    <source>
        <dbReference type="SAM" id="MobiDB-lite"/>
    </source>
</evidence>
<feature type="domain" description="Retrovirus-related Pol polyprotein from transposon TNT 1-94-like beta-barrel" evidence="2">
    <location>
        <begin position="252"/>
        <end position="331"/>
    </location>
</feature>
<dbReference type="OrthoDB" id="3771398at2759"/>
<proteinExistence type="predicted"/>
<evidence type="ECO:0000259" key="2">
    <source>
        <dbReference type="Pfam" id="PF22936"/>
    </source>
</evidence>
<feature type="non-terminal residue" evidence="3">
    <location>
        <position position="345"/>
    </location>
</feature>
<name>A0A6A6D8X2_9PEZI</name>
<gene>
    <name evidence="3" type="ORF">K469DRAFT_703964</name>
</gene>
<protein>
    <recommendedName>
        <fullName evidence="2">Retrovirus-related Pol polyprotein from transposon TNT 1-94-like beta-barrel domain-containing protein</fullName>
    </recommendedName>
</protein>
<dbReference type="Proteomes" id="UP000800200">
    <property type="component" value="Unassembled WGS sequence"/>
</dbReference>
<accession>A0A6A6D8X2</accession>
<feature type="region of interest" description="Disordered" evidence="1">
    <location>
        <begin position="122"/>
        <end position="149"/>
    </location>
</feature>
<sequence>MDAIDKYIFTHTTPEALSTVSHITDLHGTLVALKGLFYDYKAVQALDAKTQNVDIWAQNLLQVYQRAVKVKIPEITRFQPALAANMSLKILEAEENWKEDDHHRSIKTSTTAGVNHSAFATSTLDSEERPSQKRKRLNSSSRSDSSYKPKNPYLCGEMHMWRNCGYIVEEAQDKDFEYEKEKANLVRQKIKESTAIKGIMKKAPKKRKPNVVELDSKAPVELPGSPLAHAICSTFSQPSKISQEDYPLLYTWILDPASDIHVCNNEEDFAFIHPATDRDEILAGGSSQKIEAWGEAIITIQTPDGPAQTTLRQVAFIPSFFTSVVSLSRLAWNDIHFDSGRNLLY</sequence>
<organism evidence="3 4">
    <name type="scientific">Zopfia rhizophila CBS 207.26</name>
    <dbReference type="NCBI Taxonomy" id="1314779"/>
    <lineage>
        <taxon>Eukaryota</taxon>
        <taxon>Fungi</taxon>
        <taxon>Dikarya</taxon>
        <taxon>Ascomycota</taxon>
        <taxon>Pezizomycotina</taxon>
        <taxon>Dothideomycetes</taxon>
        <taxon>Dothideomycetes incertae sedis</taxon>
        <taxon>Zopfiaceae</taxon>
        <taxon>Zopfia</taxon>
    </lineage>
</organism>
<feature type="compositionally biased region" description="Low complexity" evidence="1">
    <location>
        <begin position="138"/>
        <end position="149"/>
    </location>
</feature>
<dbReference type="EMBL" id="ML994759">
    <property type="protein sequence ID" value="KAF2174938.1"/>
    <property type="molecule type" value="Genomic_DNA"/>
</dbReference>
<evidence type="ECO:0000313" key="4">
    <source>
        <dbReference type="Proteomes" id="UP000800200"/>
    </source>
</evidence>